<proteinExistence type="predicted"/>
<sequence>MKAQQIYANMQKLMRRLLPFEIDDVIRVMIEDKGKGFELNDVERGVGLFSIEERVRAAGGILSIQSIKGRGAKIILEIP</sequence>
<evidence type="ECO:0000313" key="1">
    <source>
        <dbReference type="EMBL" id="MBS4193013.1"/>
    </source>
</evidence>
<evidence type="ECO:0000313" key="2">
    <source>
        <dbReference type="Proteomes" id="UP000681027"/>
    </source>
</evidence>
<gene>
    <name evidence="1" type="ORF">KHA94_23145</name>
</gene>
<dbReference type="InterPro" id="IPR036890">
    <property type="entry name" value="HATPase_C_sf"/>
</dbReference>
<comment type="caution">
    <text evidence="1">The sequence shown here is derived from an EMBL/GenBank/DDBJ whole genome shotgun (WGS) entry which is preliminary data.</text>
</comment>
<organism evidence="1 2">
    <name type="scientific">Cytobacillus citreus</name>
    <dbReference type="NCBI Taxonomy" id="2833586"/>
    <lineage>
        <taxon>Bacteria</taxon>
        <taxon>Bacillati</taxon>
        <taxon>Bacillota</taxon>
        <taxon>Bacilli</taxon>
        <taxon>Bacillales</taxon>
        <taxon>Bacillaceae</taxon>
        <taxon>Cytobacillus</taxon>
    </lineage>
</organism>
<dbReference type="PRINTS" id="PR00344">
    <property type="entry name" value="BCTRLSENSOR"/>
</dbReference>
<keyword evidence="2" id="KW-1185">Reference proteome</keyword>
<dbReference type="Gene3D" id="3.30.565.10">
    <property type="entry name" value="Histidine kinase-like ATPase, C-terminal domain"/>
    <property type="match status" value="1"/>
</dbReference>
<accession>A0ABS5P062</accession>
<evidence type="ECO:0008006" key="3">
    <source>
        <dbReference type="Google" id="ProtNLM"/>
    </source>
</evidence>
<reference evidence="1 2" key="1">
    <citation type="submission" date="2021-05" db="EMBL/GenBank/DDBJ databases">
        <title>Novel Bacillus species.</title>
        <authorList>
            <person name="Liu G."/>
        </authorList>
    </citation>
    <scope>NUCLEOTIDE SEQUENCE [LARGE SCALE GENOMIC DNA]</scope>
    <source>
        <strain evidence="1 2">FJAT-49705</strain>
    </source>
</reference>
<dbReference type="SUPFAM" id="SSF55874">
    <property type="entry name" value="ATPase domain of HSP90 chaperone/DNA topoisomerase II/histidine kinase"/>
    <property type="match status" value="1"/>
</dbReference>
<name>A0ABS5P062_9BACI</name>
<dbReference type="RefSeq" id="WP_213104454.1">
    <property type="nucleotide sequence ID" value="NZ_JAGYPM010000007.1"/>
</dbReference>
<dbReference type="InterPro" id="IPR004358">
    <property type="entry name" value="Sig_transdc_His_kin-like_C"/>
</dbReference>
<dbReference type="EMBL" id="JAGYPM010000007">
    <property type="protein sequence ID" value="MBS4193013.1"/>
    <property type="molecule type" value="Genomic_DNA"/>
</dbReference>
<dbReference type="Proteomes" id="UP000681027">
    <property type="component" value="Unassembled WGS sequence"/>
</dbReference>
<protein>
    <recommendedName>
        <fullName evidence="3">Histidine kinase/HSP90-like ATPase domain-containing protein</fullName>
    </recommendedName>
</protein>